<evidence type="ECO:0000313" key="3">
    <source>
        <dbReference type="EMBL" id="MDC7784471.1"/>
    </source>
</evidence>
<keyword evidence="1" id="KW-0808">Transferase</keyword>
<dbReference type="PANTHER" id="PTHR46401">
    <property type="entry name" value="GLYCOSYLTRANSFERASE WBBK-RELATED"/>
    <property type="match status" value="1"/>
</dbReference>
<dbReference type="PANTHER" id="PTHR46401:SF2">
    <property type="entry name" value="GLYCOSYLTRANSFERASE WBBK-RELATED"/>
    <property type="match status" value="1"/>
</dbReference>
<gene>
    <name evidence="3" type="ORF">PQJ73_02145</name>
</gene>
<proteinExistence type="predicted"/>
<reference evidence="3" key="1">
    <citation type="journal article" date="2023" name="Microbiol Resour">
        <title>Genome Sequences of Rhodoplanes serenus and Two Thermotolerant Strains, Rhodoplanes tepidamans and 'Rhodoplanes cryptolactis,' Further Refine the Genus.</title>
        <authorList>
            <person name="Rayyan A.A."/>
            <person name="Kyndt J.A."/>
        </authorList>
    </citation>
    <scope>NUCLEOTIDE SEQUENCE</scope>
    <source>
        <strain evidence="3">DSM 9987</strain>
    </source>
</reference>
<comment type="caution">
    <text evidence="3">The sequence shown here is derived from an EMBL/GenBank/DDBJ whole genome shotgun (WGS) entry which is preliminary data.</text>
</comment>
<dbReference type="EMBL" id="JAQQLI010000002">
    <property type="protein sequence ID" value="MDC7784471.1"/>
    <property type="molecule type" value="Genomic_DNA"/>
</dbReference>
<dbReference type="RefSeq" id="WP_272775321.1">
    <property type="nucleotide sequence ID" value="NZ_JAQQLI010000002.1"/>
</dbReference>
<accession>A0ABT5J4A1</accession>
<keyword evidence="4" id="KW-1185">Reference proteome</keyword>
<dbReference type="InterPro" id="IPR001296">
    <property type="entry name" value="Glyco_trans_1"/>
</dbReference>
<protein>
    <submittedName>
        <fullName evidence="3">Glycosyltransferase family 1 protein</fullName>
    </submittedName>
</protein>
<organism evidence="3 4">
    <name type="scientific">Rhodoplanes tepidamans</name>
    <name type="common">Rhodoplanes cryptolactis</name>
    <dbReference type="NCBI Taxonomy" id="200616"/>
    <lineage>
        <taxon>Bacteria</taxon>
        <taxon>Pseudomonadati</taxon>
        <taxon>Pseudomonadota</taxon>
        <taxon>Alphaproteobacteria</taxon>
        <taxon>Hyphomicrobiales</taxon>
        <taxon>Nitrobacteraceae</taxon>
        <taxon>Rhodoplanes</taxon>
    </lineage>
</organism>
<dbReference type="Gene3D" id="3.40.50.2000">
    <property type="entry name" value="Glycogen Phosphorylase B"/>
    <property type="match status" value="1"/>
</dbReference>
<sequence>MTDRLPETASAPRVLFDLSTIMRWTGPPVGILRAAGELARFARRTLPDVRFVFFDPDTHGYRLLRDAAVDPVLDEDAVIDPIGLPDPTGTRRHGTDRIPAGLRPAAFWVLQSRHQALMALERLRLAGGAASGVAAAVQDRLAAAKDRAVMMRGGGDRRPVLSRGAALGPTVAFGPDDVLVCAGTGWHDTDIAAVVREKRETGFRLALLCYDLMPLTLPDCFQPHDRALFDAYMRMALPAADLVLVNAACTADDIRAWCGAQGLGVPRTAVVPLGADGPVAPDTGEAAPLPAGLAAGRYALFVSTLEPRKNHRVLVAAWRRLIESGAPGIAGFRLVFVGRAGWGSGPLRDEIAADPRLAATIVHLAGVEDATVATLYRGAAFCCYPSRCEGYGLPVVEAFRFGKAVLASTGGALPEVVADFSPCLDPDDVDAWTAALRSWIADPAARAVHETRIRTAFRHPGWDAAAARFFACVHEATGSVAGSPGI</sequence>
<dbReference type="Proteomes" id="UP001165652">
    <property type="component" value="Unassembled WGS sequence"/>
</dbReference>
<reference evidence="3" key="2">
    <citation type="submission" date="2023-02" db="EMBL/GenBank/DDBJ databases">
        <authorList>
            <person name="Rayyan A."/>
            <person name="Meyer T."/>
            <person name="Kyndt J.A."/>
        </authorList>
    </citation>
    <scope>NUCLEOTIDE SEQUENCE</scope>
    <source>
        <strain evidence="3">DSM 9987</strain>
    </source>
</reference>
<feature type="domain" description="Glycosyl transferase family 1" evidence="2">
    <location>
        <begin position="297"/>
        <end position="447"/>
    </location>
</feature>
<evidence type="ECO:0000313" key="4">
    <source>
        <dbReference type="Proteomes" id="UP001165652"/>
    </source>
</evidence>
<dbReference type="Pfam" id="PF00534">
    <property type="entry name" value="Glycos_transf_1"/>
    <property type="match status" value="1"/>
</dbReference>
<evidence type="ECO:0000259" key="2">
    <source>
        <dbReference type="Pfam" id="PF00534"/>
    </source>
</evidence>
<evidence type="ECO:0000256" key="1">
    <source>
        <dbReference type="ARBA" id="ARBA00022679"/>
    </source>
</evidence>
<name>A0ABT5J4A1_RHOTP</name>
<dbReference type="CDD" id="cd03809">
    <property type="entry name" value="GT4_MtfB-like"/>
    <property type="match status" value="1"/>
</dbReference>
<dbReference type="SUPFAM" id="SSF53756">
    <property type="entry name" value="UDP-Glycosyltransferase/glycogen phosphorylase"/>
    <property type="match status" value="1"/>
</dbReference>